<dbReference type="FunCoup" id="F7PVQ5">
    <property type="interactions" value="6"/>
</dbReference>
<dbReference type="InterPro" id="IPR029062">
    <property type="entry name" value="Class_I_gatase-like"/>
</dbReference>
<name>F7PVQ5_9MOLU</name>
<reference evidence="2 3" key="1">
    <citation type="journal article" date="2011" name="J. Bacteriol.">
        <title>Genome sequence of Haloplasma contractile, an unusual contractile bacterium from a deep-sea anoxic brine lake.</title>
        <authorList>
            <person name="Antunes A."/>
            <person name="Alam I."/>
            <person name="El Dorry H."/>
            <person name="Siam R."/>
            <person name="Robertson A."/>
            <person name="Bajic V.B."/>
            <person name="Stingl U."/>
        </authorList>
    </citation>
    <scope>NUCLEOTIDE SEQUENCE [LARGE SCALE GENOMIC DNA]</scope>
    <source>
        <strain evidence="2 3">SSD-17B</strain>
    </source>
</reference>
<dbReference type="EMBL" id="AFNU02000003">
    <property type="protein sequence ID" value="ERJ12774.1"/>
    <property type="molecule type" value="Genomic_DNA"/>
</dbReference>
<sequence>MSKILCFIYNDMADFELTMATTAVSWLKMDVVTIAYTNETVTARPGLQYQPHMTVKDAINLEDVAGIIIPGGWNSEQQPELIELITKLYSDDKLVSAICAGPQFLAHAGVLNNRKYTTTWTEDHLKEQGIEDFFPRENYVIQNVVRDQNVVTAVGHAFIDFAMEIIDYFDAFKDDEMKHNFSKHYKGLD</sequence>
<dbReference type="InterPro" id="IPR002818">
    <property type="entry name" value="DJ-1/PfpI"/>
</dbReference>
<comment type="caution">
    <text evidence="2">The sequence shown here is derived from an EMBL/GenBank/DDBJ whole genome shotgun (WGS) entry which is preliminary data.</text>
</comment>
<dbReference type="AlphaFoldDB" id="F7PVQ5"/>
<dbReference type="PANTHER" id="PTHR48094:SF12">
    <property type="entry name" value="PARKINSON DISEASE PROTEIN 7 HOMOLOG"/>
    <property type="match status" value="1"/>
</dbReference>
<evidence type="ECO:0000313" key="3">
    <source>
        <dbReference type="Proteomes" id="UP000005707"/>
    </source>
</evidence>
<dbReference type="InParanoid" id="F7PVQ5"/>
<dbReference type="GO" id="GO:0005737">
    <property type="term" value="C:cytoplasm"/>
    <property type="evidence" value="ECO:0007669"/>
    <property type="project" value="TreeGrafter"/>
</dbReference>
<dbReference type="eggNOG" id="COG0693">
    <property type="taxonomic scope" value="Bacteria"/>
</dbReference>
<keyword evidence="3" id="KW-1185">Reference proteome</keyword>
<evidence type="ECO:0000259" key="1">
    <source>
        <dbReference type="Pfam" id="PF01965"/>
    </source>
</evidence>
<accession>F7PVQ5</accession>
<dbReference type="Gene3D" id="3.40.50.880">
    <property type="match status" value="1"/>
</dbReference>
<dbReference type="Proteomes" id="UP000005707">
    <property type="component" value="Unassembled WGS sequence"/>
</dbReference>
<protein>
    <submittedName>
        <fullName evidence="2">ThiJ-pfpI family protein</fullName>
    </submittedName>
</protein>
<dbReference type="OrthoDB" id="6003696at2"/>
<dbReference type="Pfam" id="PF01965">
    <property type="entry name" value="DJ-1_PfpI"/>
    <property type="match status" value="1"/>
</dbReference>
<dbReference type="STRING" id="1033810.HLPCO_001114"/>
<dbReference type="PANTHER" id="PTHR48094">
    <property type="entry name" value="PROTEIN/NUCLEIC ACID DEGLYCASE DJ-1-RELATED"/>
    <property type="match status" value="1"/>
</dbReference>
<reference evidence="2 3" key="2">
    <citation type="journal article" date="2013" name="PLoS ONE">
        <title>INDIGO - INtegrated Data Warehouse of MIcrobial GenOmes with Examples from the Red Sea Extremophiles.</title>
        <authorList>
            <person name="Alam I."/>
            <person name="Antunes A."/>
            <person name="Kamau A.A."/>
            <person name="Ba Alawi W."/>
            <person name="Kalkatawi M."/>
            <person name="Stingl U."/>
            <person name="Bajic V.B."/>
        </authorList>
    </citation>
    <scope>NUCLEOTIDE SEQUENCE [LARGE SCALE GENOMIC DNA]</scope>
    <source>
        <strain evidence="2 3">SSD-17B</strain>
    </source>
</reference>
<evidence type="ECO:0000313" key="2">
    <source>
        <dbReference type="EMBL" id="ERJ12774.1"/>
    </source>
</evidence>
<dbReference type="InterPro" id="IPR050325">
    <property type="entry name" value="Prot/Nucl_acid_deglycase"/>
</dbReference>
<proteinExistence type="predicted"/>
<dbReference type="SUPFAM" id="SSF52317">
    <property type="entry name" value="Class I glutamine amidotransferase-like"/>
    <property type="match status" value="1"/>
</dbReference>
<dbReference type="RefSeq" id="WP_008825815.1">
    <property type="nucleotide sequence ID" value="NZ_AFNU02000003.1"/>
</dbReference>
<organism evidence="2 3">
    <name type="scientific">Haloplasma contractile SSD-17B</name>
    <dbReference type="NCBI Taxonomy" id="1033810"/>
    <lineage>
        <taxon>Bacteria</taxon>
        <taxon>Bacillati</taxon>
        <taxon>Mycoplasmatota</taxon>
        <taxon>Mollicutes</taxon>
        <taxon>Haloplasmatales</taxon>
        <taxon>Haloplasmataceae</taxon>
        <taxon>Haloplasma</taxon>
    </lineage>
</organism>
<gene>
    <name evidence="2" type="ORF">HLPCO_001114</name>
</gene>
<feature type="domain" description="DJ-1/PfpI" evidence="1">
    <location>
        <begin position="3"/>
        <end position="166"/>
    </location>
</feature>